<feature type="compositionally biased region" description="Low complexity" evidence="5">
    <location>
        <begin position="37"/>
        <end position="50"/>
    </location>
</feature>
<dbReference type="Proteomes" id="UP001152607">
    <property type="component" value="Unassembled WGS sequence"/>
</dbReference>
<gene>
    <name evidence="8" type="ORF">PDIGIT_LOCUS13210</name>
</gene>
<dbReference type="InterPro" id="IPR058533">
    <property type="entry name" value="Cation_efflux_TM"/>
</dbReference>
<evidence type="ECO:0000256" key="5">
    <source>
        <dbReference type="SAM" id="MobiDB-lite"/>
    </source>
</evidence>
<feature type="transmembrane region" description="Helical" evidence="6">
    <location>
        <begin position="296"/>
        <end position="319"/>
    </location>
</feature>
<dbReference type="Gene3D" id="1.20.1510.10">
    <property type="entry name" value="Cation efflux protein transmembrane domain"/>
    <property type="match status" value="1"/>
</dbReference>
<name>A0A9W4XYN5_9PLEO</name>
<dbReference type="InterPro" id="IPR027469">
    <property type="entry name" value="Cation_efflux_TMD_sf"/>
</dbReference>
<feature type="transmembrane region" description="Helical" evidence="6">
    <location>
        <begin position="374"/>
        <end position="393"/>
    </location>
</feature>
<dbReference type="GO" id="GO:0008324">
    <property type="term" value="F:monoatomic cation transmembrane transporter activity"/>
    <property type="evidence" value="ECO:0007669"/>
    <property type="project" value="InterPro"/>
</dbReference>
<evidence type="ECO:0000259" key="7">
    <source>
        <dbReference type="Pfam" id="PF01545"/>
    </source>
</evidence>
<evidence type="ECO:0000256" key="1">
    <source>
        <dbReference type="ARBA" id="ARBA00004141"/>
    </source>
</evidence>
<dbReference type="SUPFAM" id="SSF161111">
    <property type="entry name" value="Cation efflux protein transmembrane domain-like"/>
    <property type="match status" value="1"/>
</dbReference>
<feature type="compositionally biased region" description="Polar residues" evidence="5">
    <location>
        <begin position="57"/>
        <end position="72"/>
    </location>
</feature>
<keyword evidence="4 6" id="KW-0472">Membrane</keyword>
<feature type="compositionally biased region" description="Polar residues" evidence="5">
    <location>
        <begin position="81"/>
        <end position="117"/>
    </location>
</feature>
<dbReference type="GO" id="GO:0030003">
    <property type="term" value="P:intracellular monoatomic cation homeostasis"/>
    <property type="evidence" value="ECO:0007669"/>
    <property type="project" value="UniProtKB-ARBA"/>
</dbReference>
<feature type="compositionally biased region" description="Pro residues" evidence="5">
    <location>
        <begin position="7"/>
        <end position="17"/>
    </location>
</feature>
<evidence type="ECO:0000256" key="2">
    <source>
        <dbReference type="ARBA" id="ARBA00022692"/>
    </source>
</evidence>
<reference evidence="8" key="1">
    <citation type="submission" date="2023-01" db="EMBL/GenBank/DDBJ databases">
        <authorList>
            <person name="Van Ghelder C."/>
            <person name="Rancurel C."/>
        </authorList>
    </citation>
    <scope>NUCLEOTIDE SEQUENCE</scope>
    <source>
        <strain evidence="8">CNCM I-4278</strain>
    </source>
</reference>
<dbReference type="AlphaFoldDB" id="A0A9W4XYN5"/>
<protein>
    <recommendedName>
        <fullName evidence="7">Cation efflux protein transmembrane domain-containing protein</fullName>
    </recommendedName>
</protein>
<dbReference type="Pfam" id="PF01545">
    <property type="entry name" value="Cation_efflux"/>
    <property type="match status" value="1"/>
</dbReference>
<sequence>MDTNMPLPRPPRTPTPPLDDEPPADHHHSHAHPPPNLNALHPNSLSPLSATFGSLAPSESLSQRSTAAQGNLYSPDRGSFLPTSTTAINGISDNEAPSSLSGSDNAQSAPNPFNFQPVSYMPAKPQAKQADIGRRRGHKYKHSSVSHQIFLEPPPRAPLQLPASLPVPTFKEYRSSMSREQTLRLGWCFCHLLVAGLVQWGAHESLALTVLSRLLFYDALGAFLCVAVDVGSNFEVWKRSTIRHPFGFERSEVIAGLGMSVGLLFMGLDLISHGLTHTLENKGGHQSHHGHGHERVSPGSIDLAALSGIICTLVSAIVLKNHARIAKVMRLSAIANLPSVLSNPSHFLTLSCSTLLLLLPLLSIKMYVWLDRTLSFSVAISMVALGWIQGWTLGKVLMMSYSGPGVSAVMYDIETDPAVSSVEEAKFWQVHYGLCQANLKLRVRNLDEIVRLRDRIGSMVRNRLGGSYGGGGQKWEVSTQITLDKD</sequence>
<feature type="transmembrane region" description="Helical" evidence="6">
    <location>
        <begin position="253"/>
        <end position="276"/>
    </location>
</feature>
<accession>A0A9W4XYN5</accession>
<proteinExistence type="predicted"/>
<dbReference type="EMBL" id="CAOQHR010000010">
    <property type="protein sequence ID" value="CAI6340042.1"/>
    <property type="molecule type" value="Genomic_DNA"/>
</dbReference>
<dbReference type="GO" id="GO:0016020">
    <property type="term" value="C:membrane"/>
    <property type="evidence" value="ECO:0007669"/>
    <property type="project" value="UniProtKB-SubCell"/>
</dbReference>
<keyword evidence="9" id="KW-1185">Reference proteome</keyword>
<comment type="caution">
    <text evidence="8">The sequence shown here is derived from an EMBL/GenBank/DDBJ whole genome shotgun (WGS) entry which is preliminary data.</text>
</comment>
<feature type="region of interest" description="Disordered" evidence="5">
    <location>
        <begin position="1"/>
        <end position="119"/>
    </location>
</feature>
<evidence type="ECO:0000256" key="4">
    <source>
        <dbReference type="ARBA" id="ARBA00023136"/>
    </source>
</evidence>
<comment type="subcellular location">
    <subcellularLocation>
        <location evidence="1">Membrane</location>
        <topology evidence="1">Multi-pass membrane protein</topology>
    </subcellularLocation>
</comment>
<evidence type="ECO:0000256" key="6">
    <source>
        <dbReference type="SAM" id="Phobius"/>
    </source>
</evidence>
<evidence type="ECO:0000313" key="8">
    <source>
        <dbReference type="EMBL" id="CAI6340042.1"/>
    </source>
</evidence>
<dbReference type="GO" id="GO:0098771">
    <property type="term" value="P:inorganic ion homeostasis"/>
    <property type="evidence" value="ECO:0007669"/>
    <property type="project" value="UniProtKB-ARBA"/>
</dbReference>
<keyword evidence="2 6" id="KW-0812">Transmembrane</keyword>
<evidence type="ECO:0000256" key="3">
    <source>
        <dbReference type="ARBA" id="ARBA00022989"/>
    </source>
</evidence>
<dbReference type="OrthoDB" id="5382797at2759"/>
<feature type="domain" description="Cation efflux protein transmembrane" evidence="7">
    <location>
        <begin position="192"/>
        <end position="397"/>
    </location>
</feature>
<keyword evidence="3 6" id="KW-1133">Transmembrane helix</keyword>
<feature type="transmembrane region" description="Helical" evidence="6">
    <location>
        <begin position="347"/>
        <end position="368"/>
    </location>
</feature>
<organism evidence="8 9">
    <name type="scientific">Periconia digitata</name>
    <dbReference type="NCBI Taxonomy" id="1303443"/>
    <lineage>
        <taxon>Eukaryota</taxon>
        <taxon>Fungi</taxon>
        <taxon>Dikarya</taxon>
        <taxon>Ascomycota</taxon>
        <taxon>Pezizomycotina</taxon>
        <taxon>Dothideomycetes</taxon>
        <taxon>Pleosporomycetidae</taxon>
        <taxon>Pleosporales</taxon>
        <taxon>Massarineae</taxon>
        <taxon>Periconiaceae</taxon>
        <taxon>Periconia</taxon>
    </lineage>
</organism>
<evidence type="ECO:0000313" key="9">
    <source>
        <dbReference type="Proteomes" id="UP001152607"/>
    </source>
</evidence>